<reference evidence="2 3" key="1">
    <citation type="submission" date="2019-01" db="EMBL/GenBank/DDBJ databases">
        <title>Sequencing of cultivated peanut Arachis hypogaea provides insights into genome evolution and oil improvement.</title>
        <authorList>
            <person name="Chen X."/>
        </authorList>
    </citation>
    <scope>NUCLEOTIDE SEQUENCE [LARGE SCALE GENOMIC DNA]</scope>
    <source>
        <strain evidence="3">cv. Fuhuasheng</strain>
        <tissue evidence="2">Leaves</tissue>
    </source>
</reference>
<name>A0A445DDY1_ARAHY</name>
<evidence type="ECO:0000313" key="3">
    <source>
        <dbReference type="Proteomes" id="UP000289738"/>
    </source>
</evidence>
<evidence type="ECO:0000256" key="1">
    <source>
        <dbReference type="SAM" id="Coils"/>
    </source>
</evidence>
<comment type="caution">
    <text evidence="2">The sequence shown here is derived from an EMBL/GenBank/DDBJ whole genome shotgun (WGS) entry which is preliminary data.</text>
</comment>
<dbReference type="PANTHER" id="PTHR47458:SF1">
    <property type="entry name" value="SMAD_FHA DOMAIN-CONTAINING PROTEIN"/>
    <property type="match status" value="1"/>
</dbReference>
<keyword evidence="3" id="KW-1185">Reference proteome</keyword>
<keyword evidence="1" id="KW-0175">Coiled coil</keyword>
<dbReference type="EMBL" id="SDMP01000004">
    <property type="protein sequence ID" value="RYR61391.1"/>
    <property type="molecule type" value="Genomic_DNA"/>
</dbReference>
<organism evidence="2 3">
    <name type="scientific">Arachis hypogaea</name>
    <name type="common">Peanut</name>
    <dbReference type="NCBI Taxonomy" id="3818"/>
    <lineage>
        <taxon>Eukaryota</taxon>
        <taxon>Viridiplantae</taxon>
        <taxon>Streptophyta</taxon>
        <taxon>Embryophyta</taxon>
        <taxon>Tracheophyta</taxon>
        <taxon>Spermatophyta</taxon>
        <taxon>Magnoliopsida</taxon>
        <taxon>eudicotyledons</taxon>
        <taxon>Gunneridae</taxon>
        <taxon>Pentapetalae</taxon>
        <taxon>rosids</taxon>
        <taxon>fabids</taxon>
        <taxon>Fabales</taxon>
        <taxon>Fabaceae</taxon>
        <taxon>Papilionoideae</taxon>
        <taxon>50 kb inversion clade</taxon>
        <taxon>dalbergioids sensu lato</taxon>
        <taxon>Dalbergieae</taxon>
        <taxon>Pterocarpus clade</taxon>
        <taxon>Arachis</taxon>
    </lineage>
</organism>
<protein>
    <submittedName>
        <fullName evidence="2">Uncharacterized protein</fullName>
    </submittedName>
</protein>
<dbReference type="PANTHER" id="PTHR47458">
    <property type="entry name" value="SMAD/FHA DOMAIN-CONTAINING PROTEIN"/>
    <property type="match status" value="1"/>
</dbReference>
<gene>
    <name evidence="2" type="ORF">Ahy_A04g018564</name>
</gene>
<dbReference type="Proteomes" id="UP000289738">
    <property type="component" value="Chromosome A04"/>
</dbReference>
<feature type="coiled-coil region" evidence="1">
    <location>
        <begin position="58"/>
        <end position="235"/>
    </location>
</feature>
<accession>A0A445DDY1</accession>
<dbReference type="AlphaFoldDB" id="A0A445DDY1"/>
<dbReference type="STRING" id="3818.A0A445DDY1"/>
<sequence length="460" mass="52113">MTQLEELQKICGSNTKPAMGNDHSSCRAQGAALQNRIDWLQRLVNERSQQINTLESMLGNVRQQLALSNDKVRQLEAELSKAKLTAANGTKAINLIFKVEELEQETRRLRRELESEKANGKQLSDQLLSTATLLLGLQVEIRQLSNDAVTREKELQEATKKLQELDRENCLLVETLRSKLDGTKQMLDASNDKVRQLETQIHDEKLTIENGMKKIEELEDEARILREELESEKAVREEVWNKASVLELEKGETMRDLDSERQRLRAVKERLMLHAMLLCSETQLQALDSTTELIQMLFTNQLKTMQSTLEDKENFESTFVDTDGEISCKEKEVDNVGAEAMVEGNGRGTEQGLEIECRASHDKENIDLEKISSRDCDNRQFDDEIEYAQTPDYEALPHLPSYSIEKIVEDSECRTADLLFSQGCGCALNDSNVLEIESQRNPSSVAAGGGNERQVLLLLN</sequence>
<evidence type="ECO:0000313" key="2">
    <source>
        <dbReference type="EMBL" id="RYR61391.1"/>
    </source>
</evidence>
<proteinExistence type="predicted"/>